<name>A0A2X2W8Z3_9FIRM</name>
<organism evidence="2 3">
    <name type="scientific">Enterocloster clostridioformis</name>
    <dbReference type="NCBI Taxonomy" id="1531"/>
    <lineage>
        <taxon>Bacteria</taxon>
        <taxon>Bacillati</taxon>
        <taxon>Bacillota</taxon>
        <taxon>Clostridia</taxon>
        <taxon>Lachnospirales</taxon>
        <taxon>Lachnospiraceae</taxon>
        <taxon>Enterocloster</taxon>
    </lineage>
</organism>
<feature type="transmembrane region" description="Helical" evidence="1">
    <location>
        <begin position="7"/>
        <end position="25"/>
    </location>
</feature>
<dbReference type="AlphaFoldDB" id="A0A2X2W8Z3"/>
<sequence length="270" mass="30548">MKSDKALWSSISILIGAVIAILALVRGAWQTWLLLGVFTLWGLWVVTILLLPYMQQTKRRRLRSQLIKKRQAEGIAKEVPFEMLSVGQAEAETLLLHHVNHRISAYLQAAYPDITWEWCEKKPERLILTGGTGRIRVFGISDFDHADVTMDQQANIQCSMVKIVPLSAVNGTEPENAVPPNRQPVDPQIWYEVQGRNVLETLVTDLNSRGHSHLTIHEDGDVCIEEDAVEVSKEHLINFPEKTYWSRLVQVLERNGLAAEITAKGIQVSW</sequence>
<dbReference type="RefSeq" id="WP_112481657.1">
    <property type="nucleotide sequence ID" value="NZ_JAIWZC010000001.1"/>
</dbReference>
<keyword evidence="1" id="KW-1133">Transmembrane helix</keyword>
<evidence type="ECO:0000313" key="2">
    <source>
        <dbReference type="EMBL" id="SQB10160.1"/>
    </source>
</evidence>
<keyword evidence="1" id="KW-0472">Membrane</keyword>
<accession>A0A2X2W8Z3</accession>
<reference evidence="2 3" key="1">
    <citation type="submission" date="2018-06" db="EMBL/GenBank/DDBJ databases">
        <authorList>
            <consortium name="Pathogen Informatics"/>
            <person name="Doyle S."/>
        </authorList>
    </citation>
    <scope>NUCLEOTIDE SEQUENCE [LARGE SCALE GENOMIC DNA]</scope>
    <source>
        <strain evidence="2 3">NCTC11224</strain>
    </source>
</reference>
<evidence type="ECO:0000256" key="1">
    <source>
        <dbReference type="SAM" id="Phobius"/>
    </source>
</evidence>
<proteinExistence type="predicted"/>
<dbReference type="EMBL" id="UAVW01000003">
    <property type="protein sequence ID" value="SQB10160.1"/>
    <property type="molecule type" value="Genomic_DNA"/>
</dbReference>
<protein>
    <submittedName>
        <fullName evidence="2">Uncharacterized protein</fullName>
    </submittedName>
</protein>
<dbReference type="Proteomes" id="UP000251853">
    <property type="component" value="Unassembled WGS sequence"/>
</dbReference>
<evidence type="ECO:0000313" key="3">
    <source>
        <dbReference type="Proteomes" id="UP000251853"/>
    </source>
</evidence>
<keyword evidence="1" id="KW-0812">Transmembrane</keyword>
<keyword evidence="3" id="KW-1185">Reference proteome</keyword>
<gene>
    <name evidence="2" type="ORF">NCTC11224_01467</name>
</gene>
<feature type="transmembrane region" description="Helical" evidence="1">
    <location>
        <begin position="31"/>
        <end position="53"/>
    </location>
</feature>